<dbReference type="EMBL" id="LHPH01000031">
    <property type="protein sequence ID" value="KPH56884.1"/>
    <property type="molecule type" value="Genomic_DNA"/>
</dbReference>
<proteinExistence type="predicted"/>
<evidence type="ECO:0000256" key="1">
    <source>
        <dbReference type="SAM" id="SignalP"/>
    </source>
</evidence>
<feature type="chain" id="PRO_5005870256" description="DUF4097 domain-containing protein" evidence="1">
    <location>
        <begin position="18"/>
        <end position="313"/>
    </location>
</feature>
<gene>
    <name evidence="3" type="ORF">ADS77_19695</name>
</gene>
<organism evidence="3 4">
    <name type="scientific">Pseudoalteromonas porphyrae</name>
    <dbReference type="NCBI Taxonomy" id="187330"/>
    <lineage>
        <taxon>Bacteria</taxon>
        <taxon>Pseudomonadati</taxon>
        <taxon>Pseudomonadota</taxon>
        <taxon>Gammaproteobacteria</taxon>
        <taxon>Alteromonadales</taxon>
        <taxon>Pseudoalteromonadaceae</taxon>
        <taxon>Pseudoalteromonas</taxon>
    </lineage>
</organism>
<dbReference type="Pfam" id="PF13349">
    <property type="entry name" value="DUF4097"/>
    <property type="match status" value="1"/>
</dbReference>
<dbReference type="Proteomes" id="UP000037848">
    <property type="component" value="Unassembled WGS sequence"/>
</dbReference>
<name>A0A0N1EDF1_9GAMM</name>
<keyword evidence="1" id="KW-0732">Signal</keyword>
<comment type="caution">
    <text evidence="3">The sequence shown here is derived from an EMBL/GenBank/DDBJ whole genome shotgun (WGS) entry which is preliminary data.</text>
</comment>
<evidence type="ECO:0000259" key="2">
    <source>
        <dbReference type="Pfam" id="PF13349"/>
    </source>
</evidence>
<dbReference type="STRING" id="187330.AMS58_19445"/>
<sequence>MKVLCLLLSVLPLSALAGQKINEIVDVPVNKRVFIENQRGDIRIEGWDKAQLKIEGELDDKANGYRLENSNGRIEFIVKMPRNVNNGWNSGDGSKLTIYMPKTSELEFAGVNVTISAKDLHAGAEIDTVNGDINVQSLSGDLSFDTVNGDVSAQDLNGDIRFETVNGEINDKNSQGTLRFTAVNGDIKSTTRAQDVRLENVNGDIDFTFDKLKSLRINTVNGESEVRINELIKGAQITYESVSGDAEFFFPANVSARFEIEAHANGKIVNELSNDKVKKAKYGPSSELEFSINGGDGDIEIDTISGRIELRKK</sequence>
<evidence type="ECO:0000313" key="4">
    <source>
        <dbReference type="Proteomes" id="UP000037848"/>
    </source>
</evidence>
<feature type="signal peptide" evidence="1">
    <location>
        <begin position="1"/>
        <end position="17"/>
    </location>
</feature>
<accession>A0A0N1EDF1</accession>
<keyword evidence="4" id="KW-1185">Reference proteome</keyword>
<dbReference type="AlphaFoldDB" id="A0A0N1EDF1"/>
<dbReference type="PATRIC" id="fig|187330.3.peg.2592"/>
<protein>
    <recommendedName>
        <fullName evidence="2">DUF4097 domain-containing protein</fullName>
    </recommendedName>
</protein>
<evidence type="ECO:0000313" key="3">
    <source>
        <dbReference type="EMBL" id="KPH56884.1"/>
    </source>
</evidence>
<dbReference type="OrthoDB" id="6194490at2"/>
<feature type="domain" description="DUF4097" evidence="2">
    <location>
        <begin position="31"/>
        <end position="302"/>
    </location>
</feature>
<reference evidence="3 4" key="1">
    <citation type="submission" date="2015-08" db="EMBL/GenBank/DDBJ databases">
        <title>Draft Genome Sequence of Pseudoalteromonas porphyrae UCD-SED14.</title>
        <authorList>
            <person name="Coil D.A."/>
            <person name="Jospin G."/>
            <person name="Lee R.D."/>
            <person name="Eisen J.A."/>
        </authorList>
    </citation>
    <scope>NUCLEOTIDE SEQUENCE [LARGE SCALE GENOMIC DNA]</scope>
    <source>
        <strain evidence="3 4">UCD-SED14</strain>
    </source>
</reference>
<dbReference type="InterPro" id="IPR025164">
    <property type="entry name" value="Toastrack_DUF4097"/>
</dbReference>
<dbReference type="RefSeq" id="WP_054206705.1">
    <property type="nucleotide sequence ID" value="NZ_LHPH01000031.1"/>
</dbReference>